<dbReference type="AlphaFoldDB" id="X1DI95"/>
<gene>
    <name evidence="1" type="ORF">S03H2_04462</name>
</gene>
<reference evidence="1" key="1">
    <citation type="journal article" date="2014" name="Front. Microbiol.">
        <title>High frequency of phylogenetically diverse reductive dehalogenase-homologous genes in deep subseafloor sedimentary metagenomes.</title>
        <authorList>
            <person name="Kawai M."/>
            <person name="Futagami T."/>
            <person name="Toyoda A."/>
            <person name="Takaki Y."/>
            <person name="Nishi S."/>
            <person name="Hori S."/>
            <person name="Arai W."/>
            <person name="Tsubouchi T."/>
            <person name="Morono Y."/>
            <person name="Uchiyama I."/>
            <person name="Ito T."/>
            <person name="Fujiyama A."/>
            <person name="Inagaki F."/>
            <person name="Takami H."/>
        </authorList>
    </citation>
    <scope>NUCLEOTIDE SEQUENCE</scope>
    <source>
        <strain evidence="1">Expedition CK06-06</strain>
    </source>
</reference>
<organism evidence="1">
    <name type="scientific">marine sediment metagenome</name>
    <dbReference type="NCBI Taxonomy" id="412755"/>
    <lineage>
        <taxon>unclassified sequences</taxon>
        <taxon>metagenomes</taxon>
        <taxon>ecological metagenomes</taxon>
    </lineage>
</organism>
<comment type="caution">
    <text evidence="1">The sequence shown here is derived from an EMBL/GenBank/DDBJ whole genome shotgun (WGS) entry which is preliminary data.</text>
</comment>
<protein>
    <submittedName>
        <fullName evidence="1">Uncharacterized protein</fullName>
    </submittedName>
</protein>
<sequence>MKNIVGPGCKRGIPGNVEMPLAVERLPNGSTLIADAGDEAGFGSEIIEIDCVGNIVWNYNEGLKFAHSGRRLRNGNTLITDTTNNRLIEVTP</sequence>
<evidence type="ECO:0000313" key="1">
    <source>
        <dbReference type="EMBL" id="GAH20601.1"/>
    </source>
</evidence>
<accession>X1DI95</accession>
<feature type="non-terminal residue" evidence="1">
    <location>
        <position position="92"/>
    </location>
</feature>
<proteinExistence type="predicted"/>
<name>X1DI95_9ZZZZ</name>
<dbReference type="EMBL" id="BARU01001772">
    <property type="protein sequence ID" value="GAH20601.1"/>
    <property type="molecule type" value="Genomic_DNA"/>
</dbReference>